<accession>A0A845AWI3</accession>
<evidence type="ECO:0000313" key="3">
    <source>
        <dbReference type="EMBL" id="MXP33934.1"/>
    </source>
</evidence>
<evidence type="ECO:0000313" key="2">
    <source>
        <dbReference type="EMBL" id="MXP31174.1"/>
    </source>
</evidence>
<proteinExistence type="predicted"/>
<organism evidence="3 4">
    <name type="scientific">Parerythrobacter jejuensis</name>
    <dbReference type="NCBI Taxonomy" id="795812"/>
    <lineage>
        <taxon>Bacteria</taxon>
        <taxon>Pseudomonadati</taxon>
        <taxon>Pseudomonadota</taxon>
        <taxon>Alphaproteobacteria</taxon>
        <taxon>Sphingomonadales</taxon>
        <taxon>Erythrobacteraceae</taxon>
        <taxon>Parerythrobacter</taxon>
    </lineage>
</organism>
<evidence type="ECO:0008006" key="5">
    <source>
        <dbReference type="Google" id="ProtNLM"/>
    </source>
</evidence>
<feature type="compositionally biased region" description="Pro residues" evidence="1">
    <location>
        <begin position="173"/>
        <end position="185"/>
    </location>
</feature>
<evidence type="ECO:0000256" key="1">
    <source>
        <dbReference type="SAM" id="MobiDB-lite"/>
    </source>
</evidence>
<name>A0A845AWI3_9SPHN</name>
<dbReference type="EMBL" id="WTYE01000001">
    <property type="protein sequence ID" value="MXP33934.1"/>
    <property type="molecule type" value="Genomic_DNA"/>
</dbReference>
<comment type="caution">
    <text evidence="3">The sequence shown here is derived from an EMBL/GenBank/DDBJ whole genome shotgun (WGS) entry which is preliminary data.</text>
</comment>
<dbReference type="EMBL" id="WTYE01000001">
    <property type="protein sequence ID" value="MXP31174.1"/>
    <property type="molecule type" value="Genomic_DNA"/>
</dbReference>
<dbReference type="OrthoDB" id="4868247at2"/>
<feature type="region of interest" description="Disordered" evidence="1">
    <location>
        <begin position="160"/>
        <end position="185"/>
    </location>
</feature>
<sequence length="185" mass="20852">MMRSAARIFAFILPIAGLAAIWGWTDYKGRQGNDWLVPIAGYDPRDLLRGHYIDFTYDWPGLEDLDDRYPLALCLEGASPVLERVTAPVPGADCPYPVKADLSSIYGQGSLERGRFYVPQTQAKETERKLFDNDLQGYVRIRQREDGHITPLELVFEPITDAQRARRDAPVEEAPPPPPVPIQKS</sequence>
<dbReference type="Proteomes" id="UP000446786">
    <property type="component" value="Unassembled WGS sequence"/>
</dbReference>
<gene>
    <name evidence="2" type="ORF">GRI94_04965</name>
    <name evidence="3" type="ORF">GRI94_19055</name>
</gene>
<dbReference type="AlphaFoldDB" id="A0A845AWI3"/>
<keyword evidence="4" id="KW-1185">Reference proteome</keyword>
<dbReference type="Pfam" id="PF14345">
    <property type="entry name" value="GDYXXLXY"/>
    <property type="match status" value="1"/>
</dbReference>
<evidence type="ECO:0000313" key="4">
    <source>
        <dbReference type="Proteomes" id="UP000446786"/>
    </source>
</evidence>
<protein>
    <recommendedName>
        <fullName evidence="5">GDYXXLXY domain-containing protein</fullName>
    </recommendedName>
</protein>
<reference evidence="3 4" key="1">
    <citation type="submission" date="2019-12" db="EMBL/GenBank/DDBJ databases">
        <title>Genomic-based taxomic classification of the family Erythrobacteraceae.</title>
        <authorList>
            <person name="Xu L."/>
        </authorList>
    </citation>
    <scope>NUCLEOTIDE SEQUENCE [LARGE SCALE GENOMIC DNA]</scope>
    <source>
        <strain evidence="3 4">JCM 16677</strain>
    </source>
</reference>
<dbReference type="RefSeq" id="WP_160778639.1">
    <property type="nucleotide sequence ID" value="NZ_BAAAZF010000001.1"/>
</dbReference>
<dbReference type="InterPro" id="IPR025833">
    <property type="entry name" value="GDYXXLXY"/>
</dbReference>